<dbReference type="InterPro" id="IPR036188">
    <property type="entry name" value="FAD/NAD-bd_sf"/>
</dbReference>
<dbReference type="Proteomes" id="UP001183615">
    <property type="component" value="Unassembled WGS sequence"/>
</dbReference>
<dbReference type="PANTHER" id="PTHR43563:SF1">
    <property type="entry name" value="AMINE OXIDASE [FLAVIN-CONTAINING] B"/>
    <property type="match status" value="1"/>
</dbReference>
<evidence type="ECO:0000256" key="3">
    <source>
        <dbReference type="ARBA" id="ARBA00023002"/>
    </source>
</evidence>
<proteinExistence type="inferred from homology"/>
<dbReference type="Gene3D" id="3.90.660.10">
    <property type="match status" value="1"/>
</dbReference>
<dbReference type="PRINTS" id="PR00757">
    <property type="entry name" value="AMINEOXDASEF"/>
</dbReference>
<evidence type="ECO:0000256" key="2">
    <source>
        <dbReference type="ARBA" id="ARBA00005995"/>
    </source>
</evidence>
<comment type="similarity">
    <text evidence="2">Belongs to the flavin monoamine oxidase family.</text>
</comment>
<comment type="caution">
    <text evidence="5">The sequence shown here is derived from an EMBL/GenBank/DDBJ whole genome shotgun (WGS) entry which is preliminary data.</text>
</comment>
<protein>
    <submittedName>
        <fullName evidence="5">FAD-dependent oxidoreductase</fullName>
    </submittedName>
</protein>
<dbReference type="RefSeq" id="WP_311615168.1">
    <property type="nucleotide sequence ID" value="NZ_JAVREV010000001.1"/>
</dbReference>
<sequence length="476" mass="50346">MNSRASRPATQWRIGRRSLLKAAGATAAATAASGMTAGIARAATKRNAAGDEIADAIIIGAGYAGGTVARELSAQGMSSIILEARDRIGGRIWTDTFAGAQVEVGGGWVGAQQVLVQRELSRYGITTEIDVAPERMMLPSENGFESMTPAEALAVLSPLWAEFYAGADDYFERPSEPLYRRDLLEGVDWKSLADRLDEIALSPTEFMRLNGETSMYSGGPSTIGALTGMAQWFQLAGGTYGSFLSTADKPAGGMIALLDAMLDDAQADVRFDSPVTSITESGGQVTVETTGGATFAAPVVVVATPTNVWKHISFQPGLPPAQAAAAGDGIGVPHSKKMWLHVSNKEAVTVQAEEGAPIAMLMAAQELEEGRLMVAFPGPSLDTSDAAAVRQAVQQLLPDTSVLEYRSQDWGRDPWSRGGWGLRRPNQLLDLFPQIEEPHGRILFAGADIAQGWHGAYIEGAVESGLRAAQQALSLA</sequence>
<gene>
    <name evidence="5" type="ORF">RM779_02215</name>
</gene>
<evidence type="ECO:0000313" key="6">
    <source>
        <dbReference type="Proteomes" id="UP001183615"/>
    </source>
</evidence>
<dbReference type="SUPFAM" id="SSF51905">
    <property type="entry name" value="FAD/NAD(P)-binding domain"/>
    <property type="match status" value="1"/>
</dbReference>
<feature type="domain" description="Amine oxidase" evidence="4">
    <location>
        <begin position="67"/>
        <end position="472"/>
    </location>
</feature>
<dbReference type="InterPro" id="IPR002937">
    <property type="entry name" value="Amino_oxidase"/>
</dbReference>
<dbReference type="Gene3D" id="1.10.405.10">
    <property type="entry name" value="Guanine Nucleotide Dissociation Inhibitor, domain 1"/>
    <property type="match status" value="1"/>
</dbReference>
<dbReference type="PROSITE" id="PS51318">
    <property type="entry name" value="TAT"/>
    <property type="match status" value="1"/>
</dbReference>
<evidence type="ECO:0000313" key="5">
    <source>
        <dbReference type="EMBL" id="MDT0441417.1"/>
    </source>
</evidence>
<comment type="cofactor">
    <cofactor evidence="1">
        <name>FAD</name>
        <dbReference type="ChEBI" id="CHEBI:57692"/>
    </cofactor>
</comment>
<evidence type="ECO:0000259" key="4">
    <source>
        <dbReference type="Pfam" id="PF01593"/>
    </source>
</evidence>
<organism evidence="5 6">
    <name type="scientific">Streptomyces johnsoniae</name>
    <dbReference type="NCBI Taxonomy" id="3075532"/>
    <lineage>
        <taxon>Bacteria</taxon>
        <taxon>Bacillati</taxon>
        <taxon>Actinomycetota</taxon>
        <taxon>Actinomycetes</taxon>
        <taxon>Kitasatosporales</taxon>
        <taxon>Streptomycetaceae</taxon>
        <taxon>Streptomyces</taxon>
    </lineage>
</organism>
<keyword evidence="3" id="KW-0560">Oxidoreductase</keyword>
<dbReference type="EMBL" id="JAVREV010000001">
    <property type="protein sequence ID" value="MDT0441417.1"/>
    <property type="molecule type" value="Genomic_DNA"/>
</dbReference>
<dbReference type="InterPro" id="IPR050703">
    <property type="entry name" value="Flavin_MAO"/>
</dbReference>
<accession>A0ABU2RXD7</accession>
<dbReference type="InterPro" id="IPR006311">
    <property type="entry name" value="TAT_signal"/>
</dbReference>
<evidence type="ECO:0000256" key="1">
    <source>
        <dbReference type="ARBA" id="ARBA00001974"/>
    </source>
</evidence>
<dbReference type="PANTHER" id="PTHR43563">
    <property type="entry name" value="AMINE OXIDASE"/>
    <property type="match status" value="1"/>
</dbReference>
<reference evidence="6" key="1">
    <citation type="submission" date="2023-07" db="EMBL/GenBank/DDBJ databases">
        <title>30 novel species of actinomycetes from the DSMZ collection.</title>
        <authorList>
            <person name="Nouioui I."/>
        </authorList>
    </citation>
    <scope>NUCLEOTIDE SEQUENCE [LARGE SCALE GENOMIC DNA]</scope>
    <source>
        <strain evidence="6">DSM 41886</strain>
    </source>
</reference>
<name>A0ABU2RXD7_9ACTN</name>
<dbReference type="Pfam" id="PF01593">
    <property type="entry name" value="Amino_oxidase"/>
    <property type="match status" value="1"/>
</dbReference>
<keyword evidence="6" id="KW-1185">Reference proteome</keyword>
<dbReference type="Gene3D" id="3.50.50.60">
    <property type="entry name" value="FAD/NAD(P)-binding domain"/>
    <property type="match status" value="1"/>
</dbReference>
<dbReference type="InterPro" id="IPR001613">
    <property type="entry name" value="Flavin_amine_oxidase"/>
</dbReference>